<organism evidence="2 3">
    <name type="scientific">Actinomadura yumaensis</name>
    <dbReference type="NCBI Taxonomy" id="111807"/>
    <lineage>
        <taxon>Bacteria</taxon>
        <taxon>Bacillati</taxon>
        <taxon>Actinomycetota</taxon>
        <taxon>Actinomycetes</taxon>
        <taxon>Streptosporangiales</taxon>
        <taxon>Thermomonosporaceae</taxon>
        <taxon>Actinomadura</taxon>
    </lineage>
</organism>
<gene>
    <name evidence="2" type="ORF">ACFQKB_39975</name>
</gene>
<keyword evidence="1" id="KW-0812">Transmembrane</keyword>
<feature type="transmembrane region" description="Helical" evidence="1">
    <location>
        <begin position="185"/>
        <end position="203"/>
    </location>
</feature>
<sequence>MNGAMTREALRAEWTKLRTLPSTAWLLAALALGTALLGAAMTAAVDTSHCPAPSGCREDLPRLSLGGVRIGQVAAVVLATLAIGNEHGTGLIRTTLAATPRRTVVLLAKAAVLAAAVGAAGTLGVLGSLAAGRAILPGNGFDAAHGYPPLSLADGATLRAAAGTVLYLVLVALLALGVGTALRDTAGSLTAVLGLLLLSPVVAELVGDPDWSERIKELTPMPAGLSIQATTGLDRLPIGPWPGIGVLAAYAGAALLFGGRLFAVRDP</sequence>
<keyword evidence="1" id="KW-0472">Membrane</keyword>
<name>A0ABW2D0D7_9ACTN</name>
<feature type="transmembrane region" description="Helical" evidence="1">
    <location>
        <begin position="66"/>
        <end position="85"/>
    </location>
</feature>
<keyword evidence="1" id="KW-1133">Transmembrane helix</keyword>
<proteinExistence type="predicted"/>
<protein>
    <submittedName>
        <fullName evidence="2">ABC transporter permease</fullName>
    </submittedName>
</protein>
<feature type="transmembrane region" description="Helical" evidence="1">
    <location>
        <begin position="106"/>
        <end position="136"/>
    </location>
</feature>
<evidence type="ECO:0000313" key="3">
    <source>
        <dbReference type="Proteomes" id="UP001596380"/>
    </source>
</evidence>
<feature type="transmembrane region" description="Helical" evidence="1">
    <location>
        <begin position="241"/>
        <end position="263"/>
    </location>
</feature>
<accession>A0ABW2D0D7</accession>
<dbReference type="RefSeq" id="WP_309240170.1">
    <property type="nucleotide sequence ID" value="NZ_JBHSXE010000001.1"/>
</dbReference>
<evidence type="ECO:0000256" key="1">
    <source>
        <dbReference type="SAM" id="Phobius"/>
    </source>
</evidence>
<dbReference type="Proteomes" id="UP001596380">
    <property type="component" value="Unassembled WGS sequence"/>
</dbReference>
<comment type="caution">
    <text evidence="2">The sequence shown here is derived from an EMBL/GenBank/DDBJ whole genome shotgun (WGS) entry which is preliminary data.</text>
</comment>
<keyword evidence="3" id="KW-1185">Reference proteome</keyword>
<dbReference type="EMBL" id="JBHSXS010000046">
    <property type="protein sequence ID" value="MFC6885995.1"/>
    <property type="molecule type" value="Genomic_DNA"/>
</dbReference>
<reference evidence="3" key="1">
    <citation type="journal article" date="2019" name="Int. J. Syst. Evol. Microbiol.">
        <title>The Global Catalogue of Microorganisms (GCM) 10K type strain sequencing project: providing services to taxonomists for standard genome sequencing and annotation.</title>
        <authorList>
            <consortium name="The Broad Institute Genomics Platform"/>
            <consortium name="The Broad Institute Genome Sequencing Center for Infectious Disease"/>
            <person name="Wu L."/>
            <person name="Ma J."/>
        </authorList>
    </citation>
    <scope>NUCLEOTIDE SEQUENCE [LARGE SCALE GENOMIC DNA]</scope>
    <source>
        <strain evidence="3">JCM 3369</strain>
    </source>
</reference>
<feature type="transmembrane region" description="Helical" evidence="1">
    <location>
        <begin position="156"/>
        <end position="178"/>
    </location>
</feature>
<evidence type="ECO:0000313" key="2">
    <source>
        <dbReference type="EMBL" id="MFC6885995.1"/>
    </source>
</evidence>